<keyword evidence="2" id="KW-0810">Translation regulation</keyword>
<dbReference type="SUPFAM" id="SSF55159">
    <property type="entry name" value="eIF1-like"/>
    <property type="match status" value="1"/>
</dbReference>
<gene>
    <name evidence="5" type="ORF">ENN90_07795</name>
</gene>
<dbReference type="CDD" id="cd11567">
    <property type="entry name" value="YciH_like"/>
    <property type="match status" value="1"/>
</dbReference>
<evidence type="ECO:0000259" key="4">
    <source>
        <dbReference type="PROSITE" id="PS50296"/>
    </source>
</evidence>
<dbReference type="InterPro" id="IPR001950">
    <property type="entry name" value="SUI1"/>
</dbReference>
<dbReference type="InterPro" id="IPR036877">
    <property type="entry name" value="SUI1_dom_sf"/>
</dbReference>
<dbReference type="GO" id="GO:0002188">
    <property type="term" value="P:translation reinitiation"/>
    <property type="evidence" value="ECO:0007669"/>
    <property type="project" value="TreeGrafter"/>
</dbReference>
<dbReference type="InterPro" id="IPR050318">
    <property type="entry name" value="DENR/SUI1_TIF"/>
</dbReference>
<dbReference type="AlphaFoldDB" id="A0A831LHA1"/>
<dbReference type="Gene3D" id="3.30.780.10">
    <property type="entry name" value="SUI1-like domain"/>
    <property type="match status" value="1"/>
</dbReference>
<dbReference type="PANTHER" id="PTHR12789:SF0">
    <property type="entry name" value="DENSITY-REGULATED PROTEIN"/>
    <property type="match status" value="1"/>
</dbReference>
<comment type="similarity">
    <text evidence="1">Belongs to the SUI1 family.</text>
</comment>
<evidence type="ECO:0000256" key="1">
    <source>
        <dbReference type="ARBA" id="ARBA00005422"/>
    </source>
</evidence>
<dbReference type="GO" id="GO:0003743">
    <property type="term" value="F:translation initiation factor activity"/>
    <property type="evidence" value="ECO:0007669"/>
    <property type="project" value="UniProtKB-KW"/>
</dbReference>
<dbReference type="GO" id="GO:0001731">
    <property type="term" value="P:formation of translation preinitiation complex"/>
    <property type="evidence" value="ECO:0007669"/>
    <property type="project" value="TreeGrafter"/>
</dbReference>
<keyword evidence="5" id="KW-0396">Initiation factor</keyword>
<evidence type="ECO:0000256" key="3">
    <source>
        <dbReference type="ARBA" id="ARBA00022917"/>
    </source>
</evidence>
<dbReference type="GO" id="GO:0003729">
    <property type="term" value="F:mRNA binding"/>
    <property type="evidence" value="ECO:0007669"/>
    <property type="project" value="TreeGrafter"/>
</dbReference>
<dbReference type="PANTHER" id="PTHR12789">
    <property type="entry name" value="DENSITY-REGULATED PROTEIN HOMOLOG"/>
    <property type="match status" value="1"/>
</dbReference>
<dbReference type="InterPro" id="IPR005872">
    <property type="entry name" value="SUI1_arc_bac"/>
</dbReference>
<dbReference type="Pfam" id="PF01253">
    <property type="entry name" value="SUI1"/>
    <property type="match status" value="1"/>
</dbReference>
<name>A0A831LHA1_9BACT</name>
<feature type="domain" description="SUI1" evidence="4">
    <location>
        <begin position="39"/>
        <end position="105"/>
    </location>
</feature>
<organism evidence="5">
    <name type="scientific">Mariniphaga anaerophila</name>
    <dbReference type="NCBI Taxonomy" id="1484053"/>
    <lineage>
        <taxon>Bacteria</taxon>
        <taxon>Pseudomonadati</taxon>
        <taxon>Bacteroidota</taxon>
        <taxon>Bacteroidia</taxon>
        <taxon>Marinilabiliales</taxon>
        <taxon>Prolixibacteraceae</taxon>
        <taxon>Mariniphaga</taxon>
    </lineage>
</organism>
<reference evidence="5" key="1">
    <citation type="journal article" date="2020" name="mSystems">
        <title>Genome- and Community-Level Interaction Insights into Carbon Utilization and Element Cycling Functions of Hydrothermarchaeota in Hydrothermal Sediment.</title>
        <authorList>
            <person name="Zhou Z."/>
            <person name="Liu Y."/>
            <person name="Xu W."/>
            <person name="Pan J."/>
            <person name="Luo Z.H."/>
            <person name="Li M."/>
        </authorList>
    </citation>
    <scope>NUCLEOTIDE SEQUENCE [LARGE SCALE GENOMIC DNA]</scope>
    <source>
        <strain evidence="5">SpSt-1217</strain>
    </source>
</reference>
<protein>
    <submittedName>
        <fullName evidence="5">Translation initiation factor</fullName>
    </submittedName>
</protein>
<evidence type="ECO:0000256" key="2">
    <source>
        <dbReference type="ARBA" id="ARBA00022845"/>
    </source>
</evidence>
<keyword evidence="3" id="KW-0648">Protein biosynthesis</keyword>
<dbReference type="PIRSF" id="PIRSF037511">
    <property type="entry name" value="Transl_init_SUI1_pro"/>
    <property type="match status" value="1"/>
</dbReference>
<dbReference type="Proteomes" id="UP000886047">
    <property type="component" value="Unassembled WGS sequence"/>
</dbReference>
<proteinExistence type="inferred from homology"/>
<dbReference type="EMBL" id="DSDK01000427">
    <property type="protein sequence ID" value="HDR51507.1"/>
    <property type="molecule type" value="Genomic_DNA"/>
</dbReference>
<accession>A0A831LHA1</accession>
<comment type="caution">
    <text evidence="5">The sequence shown here is derived from an EMBL/GenBank/DDBJ whole genome shotgun (WGS) entry which is preliminary data.</text>
</comment>
<sequence length="113" mass="12728">MANDWKDRLGMVYSTNPDFSFETEKEEKTTLPPQQQKLIVMLDRKKRKGKSVTLVTGFVGAEDDLKDLGKMLKTKCGVGGTVKDNEILIQGDFRERIMELLKAEGYKVKKSGG</sequence>
<evidence type="ECO:0000313" key="5">
    <source>
        <dbReference type="EMBL" id="HDR51507.1"/>
    </source>
</evidence>
<dbReference type="GO" id="GO:0006417">
    <property type="term" value="P:regulation of translation"/>
    <property type="evidence" value="ECO:0007669"/>
    <property type="project" value="UniProtKB-KW"/>
</dbReference>
<dbReference type="PROSITE" id="PS50296">
    <property type="entry name" value="SUI1"/>
    <property type="match status" value="1"/>
</dbReference>